<dbReference type="AlphaFoldDB" id="A0AAV2I7E5"/>
<organism evidence="2 3">
    <name type="scientific">Lymnaea stagnalis</name>
    <name type="common">Great pond snail</name>
    <name type="synonym">Helix stagnalis</name>
    <dbReference type="NCBI Taxonomy" id="6523"/>
    <lineage>
        <taxon>Eukaryota</taxon>
        <taxon>Metazoa</taxon>
        <taxon>Spiralia</taxon>
        <taxon>Lophotrochozoa</taxon>
        <taxon>Mollusca</taxon>
        <taxon>Gastropoda</taxon>
        <taxon>Heterobranchia</taxon>
        <taxon>Euthyneura</taxon>
        <taxon>Panpulmonata</taxon>
        <taxon>Hygrophila</taxon>
        <taxon>Lymnaeoidea</taxon>
        <taxon>Lymnaeidae</taxon>
        <taxon>Lymnaea</taxon>
    </lineage>
</organism>
<reference evidence="2 3" key="1">
    <citation type="submission" date="2024-04" db="EMBL/GenBank/DDBJ databases">
        <authorList>
            <consortium name="Genoscope - CEA"/>
            <person name="William W."/>
        </authorList>
    </citation>
    <scope>NUCLEOTIDE SEQUENCE [LARGE SCALE GENOMIC DNA]</scope>
</reference>
<evidence type="ECO:0000313" key="3">
    <source>
        <dbReference type="Proteomes" id="UP001497497"/>
    </source>
</evidence>
<feature type="region of interest" description="Disordered" evidence="1">
    <location>
        <begin position="282"/>
        <end position="310"/>
    </location>
</feature>
<protein>
    <recommendedName>
        <fullName evidence="4">SUEL-type lectin domain-containing protein</fullName>
    </recommendedName>
</protein>
<sequence>MLNFYSNGKGFGCYVIIFCVFSVSKSANVEKWVRYSFSQSGEMQYRYNKNNSCPQEGYGQSTHVYSINIPVNFQGHCTREYIELKNTNSPRKDLIDKVTIDCNGRDECNSSYSGLTVPRPNCSKTIADEYIDIAFMCKPTNIDNITVFNIGLDLDFKLLKRNGSYYLVLRLQDNKHTHRHCKIDGCQSGIKVTVLHVDFRPNSESNKINSHSLQKCHENMTLVSKDSQTCNYKWNSSLTFQIMKCEAKHIDIDIYMSTGFVWIEIEGGKDFKLNCSGSNSNNHVTSHRPSSEMSHSPITKPTVTIGNGSNTAKSKPVKYILKNYIFRKKKSLTHLNFQKVVNMLTFNSCFKL</sequence>
<evidence type="ECO:0000313" key="2">
    <source>
        <dbReference type="EMBL" id="CAL1542695.1"/>
    </source>
</evidence>
<name>A0AAV2I7E5_LYMST</name>
<proteinExistence type="predicted"/>
<gene>
    <name evidence="2" type="ORF">GSLYS_00016229001</name>
</gene>
<evidence type="ECO:0000256" key="1">
    <source>
        <dbReference type="SAM" id="MobiDB-lite"/>
    </source>
</evidence>
<dbReference type="Proteomes" id="UP001497497">
    <property type="component" value="Unassembled WGS sequence"/>
</dbReference>
<comment type="caution">
    <text evidence="2">The sequence shown here is derived from an EMBL/GenBank/DDBJ whole genome shotgun (WGS) entry which is preliminary data.</text>
</comment>
<keyword evidence="3" id="KW-1185">Reference proteome</keyword>
<accession>A0AAV2I7E5</accession>
<evidence type="ECO:0008006" key="4">
    <source>
        <dbReference type="Google" id="ProtNLM"/>
    </source>
</evidence>
<dbReference type="EMBL" id="CAXITT010000502">
    <property type="protein sequence ID" value="CAL1542695.1"/>
    <property type="molecule type" value="Genomic_DNA"/>
</dbReference>